<feature type="compositionally biased region" description="Low complexity" evidence="1">
    <location>
        <begin position="85"/>
        <end position="108"/>
    </location>
</feature>
<feature type="transmembrane region" description="Helical" evidence="2">
    <location>
        <begin position="51"/>
        <end position="73"/>
    </location>
</feature>
<accession>E5XVF6</accession>
<keyword evidence="2" id="KW-1133">Transmembrane helix</keyword>
<dbReference type="EMBL" id="ACZI02000001">
    <property type="protein sequence ID" value="EFV11670.1"/>
    <property type="molecule type" value="Genomic_DNA"/>
</dbReference>
<keyword evidence="4" id="KW-1185">Reference proteome</keyword>
<feature type="compositionally biased region" description="Low complexity" evidence="1">
    <location>
        <begin position="11"/>
        <end position="44"/>
    </location>
</feature>
<feature type="region of interest" description="Disordered" evidence="1">
    <location>
        <begin position="75"/>
        <end position="111"/>
    </location>
</feature>
<reference evidence="3 4" key="1">
    <citation type="journal article" date="2011" name="Stand. Genomic Sci.">
        <title>High quality draft genome sequence of Segniliparus rugosus CDC 945(T)= (ATCC BAA-974(T)).</title>
        <authorList>
            <person name="Earl A.M."/>
            <person name="Desjardins C.A."/>
            <person name="Fitzgerald M.G."/>
            <person name="Arachchi H.M."/>
            <person name="Zeng Q."/>
            <person name="Mehta T."/>
            <person name="Griggs A."/>
            <person name="Birren B.W."/>
            <person name="Toney N.C."/>
            <person name="Carr J."/>
            <person name="Posey J."/>
            <person name="Butler W.R."/>
        </authorList>
    </citation>
    <scope>NUCLEOTIDE SEQUENCE [LARGE SCALE GENOMIC DNA]</scope>
    <source>
        <strain evidence="4">ATCC BAA-974 / DSM 45345 / CCUG 50838 / CIP 108380 / JCM 13579 / CDC 945</strain>
    </source>
</reference>
<gene>
    <name evidence="3" type="ORF">HMPREF9336_03478</name>
</gene>
<dbReference type="Proteomes" id="UP000004816">
    <property type="component" value="Unassembled WGS sequence"/>
</dbReference>
<keyword evidence="2" id="KW-0812">Transmembrane</keyword>
<protein>
    <submittedName>
        <fullName evidence="3">Uncharacterized protein</fullName>
    </submittedName>
</protein>
<evidence type="ECO:0000256" key="1">
    <source>
        <dbReference type="SAM" id="MobiDB-lite"/>
    </source>
</evidence>
<dbReference type="RefSeq" id="WP_007472528.1">
    <property type="nucleotide sequence ID" value="NZ_KI391953.1"/>
</dbReference>
<organism evidence="3 4">
    <name type="scientific">Segniliparus rugosus (strain ATCC BAA-974 / DSM 45345 / CCUG 50838 / CIP 108380 / JCM 13579 / CDC 945)</name>
    <dbReference type="NCBI Taxonomy" id="679197"/>
    <lineage>
        <taxon>Bacteria</taxon>
        <taxon>Bacillati</taxon>
        <taxon>Actinomycetota</taxon>
        <taxon>Actinomycetes</taxon>
        <taxon>Mycobacteriales</taxon>
        <taxon>Segniliparaceae</taxon>
        <taxon>Segniliparus</taxon>
    </lineage>
</organism>
<evidence type="ECO:0000313" key="4">
    <source>
        <dbReference type="Proteomes" id="UP000004816"/>
    </source>
</evidence>
<sequence>MTYPQPPQNPPGNGWQQPYPGQPQPGWQQPYPGQQWSGWQPGGPKKSPKPWIIGAVVAVVVLLLAVGIGVAVLSGGKEKPTGQTSSSIRAFSSSSLSSSSSLGTSSSSPAAAGPRTVVFKAWLSEPVPASSGHFWIKVWQNSTELKRRGEQVTGSAFPYEKTVTLNESDRANPTLGIGLLFFGENGNRINPNDPRTWNCELIVDGVTIDKESGPLGNNMSAYDMGLSCEYRRKKK</sequence>
<dbReference type="AlphaFoldDB" id="E5XVF6"/>
<keyword evidence="2" id="KW-0472">Membrane</keyword>
<proteinExistence type="predicted"/>
<name>E5XVF6_SEGRC</name>
<evidence type="ECO:0000256" key="2">
    <source>
        <dbReference type="SAM" id="Phobius"/>
    </source>
</evidence>
<feature type="compositionally biased region" description="Pro residues" evidence="1">
    <location>
        <begin position="1"/>
        <end position="10"/>
    </location>
</feature>
<comment type="caution">
    <text evidence="3">The sequence shown here is derived from an EMBL/GenBank/DDBJ whole genome shotgun (WGS) entry which is preliminary data.</text>
</comment>
<feature type="region of interest" description="Disordered" evidence="1">
    <location>
        <begin position="1"/>
        <end position="45"/>
    </location>
</feature>
<evidence type="ECO:0000313" key="3">
    <source>
        <dbReference type="EMBL" id="EFV11670.1"/>
    </source>
</evidence>
<dbReference type="HOGENOM" id="CLU_1179554_0_0_11"/>